<dbReference type="AlphaFoldDB" id="A0AAV6YS90"/>
<organism evidence="4 5">
    <name type="scientific">Engystomops pustulosus</name>
    <name type="common">Tungara frog</name>
    <name type="synonym">Physalaemus pustulosus</name>
    <dbReference type="NCBI Taxonomy" id="76066"/>
    <lineage>
        <taxon>Eukaryota</taxon>
        <taxon>Metazoa</taxon>
        <taxon>Chordata</taxon>
        <taxon>Craniata</taxon>
        <taxon>Vertebrata</taxon>
        <taxon>Euteleostomi</taxon>
        <taxon>Amphibia</taxon>
        <taxon>Batrachia</taxon>
        <taxon>Anura</taxon>
        <taxon>Neobatrachia</taxon>
        <taxon>Hyloidea</taxon>
        <taxon>Leptodactylidae</taxon>
        <taxon>Leiuperinae</taxon>
        <taxon>Engystomops</taxon>
    </lineage>
</organism>
<evidence type="ECO:0000256" key="3">
    <source>
        <dbReference type="ARBA" id="ARBA00023212"/>
    </source>
</evidence>
<dbReference type="Proteomes" id="UP000824782">
    <property type="component" value="Unassembled WGS sequence"/>
</dbReference>
<dbReference type="PANTHER" id="PTHR24107:SF27">
    <property type="entry name" value="DYNEIN REGULATORY COMPLEX SUBUNIT 5"/>
    <property type="match status" value="1"/>
</dbReference>
<name>A0AAV6YS90_ENGPU</name>
<dbReference type="GO" id="GO:0007018">
    <property type="term" value="P:microtubule-based movement"/>
    <property type="evidence" value="ECO:0007669"/>
    <property type="project" value="TreeGrafter"/>
</dbReference>
<reference evidence="4" key="1">
    <citation type="thesis" date="2020" institute="ProQuest LLC" country="789 East Eisenhower Parkway, Ann Arbor, MI, USA">
        <title>Comparative Genomics and Chromosome Evolution.</title>
        <authorList>
            <person name="Mudd A.B."/>
        </authorList>
    </citation>
    <scope>NUCLEOTIDE SEQUENCE</scope>
    <source>
        <strain evidence="4">237g6f4</strain>
        <tissue evidence="4">Blood</tissue>
    </source>
</reference>
<evidence type="ECO:0000256" key="1">
    <source>
        <dbReference type="ARBA" id="ARBA00004245"/>
    </source>
</evidence>
<evidence type="ECO:0000256" key="2">
    <source>
        <dbReference type="ARBA" id="ARBA00022490"/>
    </source>
</evidence>
<dbReference type="InterPro" id="IPR001611">
    <property type="entry name" value="Leu-rich_rpt"/>
</dbReference>
<comment type="caution">
    <text evidence="4">The sequence shown here is derived from an EMBL/GenBank/DDBJ whole genome shotgun (WGS) entry which is preliminary data.</text>
</comment>
<proteinExistence type="predicted"/>
<evidence type="ECO:0000313" key="4">
    <source>
        <dbReference type="EMBL" id="KAG8538645.1"/>
    </source>
</evidence>
<sequence length="468" mass="52961">MSLGSMMSASPVIGKVSSSAPLPVHQRNPAADPRKMRRIITEDYSWSLAIIPPLSDLCLLHIVHNFEHNPILEKLLPKHRSKVLDKLSTSLPLPVTANLIGHEDYWRRRSTERWPTCDISHYGFSWKRLFFERHLENLIEHFIPDLTDTGPICHMAELTKNFIKRLEIQQLLPPVKVEVRKDDEADDISDSGSEAAGELPSMDHFDLNLIADSLCDLEELHLVYGVKGCGMNFEWNLFKFTNRDCTSLANALRTWKKLKVFRLHRSKVDDDKVRILIRSLLDHPSLVHLDLSHNQISDRGARAVWKLINQSQLRILNLCNNNIRPHGAQAIAHALTKNTTLQILNLRLNHIEDEGGTALCNALLQNTSLEKLHIGGNELSEPTATVLAQVLSKNPSLKSVNISCNRIGLDGGKQLLEGMSENKTLLEFDLRLTEVGQESEFYINQVLRSNQDRARAQLKQVSTSGPER</sequence>
<gene>
    <name evidence="4" type="ORF">GDO81_022279</name>
</gene>
<keyword evidence="2" id="KW-0963">Cytoplasm</keyword>
<keyword evidence="5" id="KW-1185">Reference proteome</keyword>
<evidence type="ECO:0000313" key="5">
    <source>
        <dbReference type="Proteomes" id="UP000824782"/>
    </source>
</evidence>
<dbReference type="InterPro" id="IPR032675">
    <property type="entry name" value="LRR_dom_sf"/>
</dbReference>
<accession>A0AAV6YS90</accession>
<dbReference type="EMBL" id="WNYA01019514">
    <property type="protein sequence ID" value="KAG8538646.1"/>
    <property type="molecule type" value="Genomic_DNA"/>
</dbReference>
<dbReference type="Pfam" id="PF13516">
    <property type="entry name" value="LRR_6"/>
    <property type="match status" value="4"/>
</dbReference>
<dbReference type="PANTHER" id="PTHR24107">
    <property type="entry name" value="YNEIN REGULATORY COMPLEX SUBUNIT 5"/>
    <property type="match status" value="1"/>
</dbReference>
<dbReference type="InterPro" id="IPR052410">
    <property type="entry name" value="DRC5"/>
</dbReference>
<dbReference type="GO" id="GO:0005856">
    <property type="term" value="C:cytoskeleton"/>
    <property type="evidence" value="ECO:0007669"/>
    <property type="project" value="UniProtKB-SubCell"/>
</dbReference>
<dbReference type="CDD" id="cd00116">
    <property type="entry name" value="LRR_RI"/>
    <property type="match status" value="1"/>
</dbReference>
<dbReference type="Gene3D" id="3.80.10.10">
    <property type="entry name" value="Ribonuclease Inhibitor"/>
    <property type="match status" value="2"/>
</dbReference>
<dbReference type="EMBL" id="WNYA01019514">
    <property type="protein sequence ID" value="KAG8538645.1"/>
    <property type="molecule type" value="Genomic_DNA"/>
</dbReference>
<protein>
    <recommendedName>
        <fullName evidence="6">T-complex-associated testis-expressed protein 1</fullName>
    </recommendedName>
</protein>
<dbReference type="SUPFAM" id="SSF52047">
    <property type="entry name" value="RNI-like"/>
    <property type="match status" value="1"/>
</dbReference>
<evidence type="ECO:0008006" key="6">
    <source>
        <dbReference type="Google" id="ProtNLM"/>
    </source>
</evidence>
<comment type="subcellular location">
    <subcellularLocation>
        <location evidence="1">Cytoplasm</location>
        <location evidence="1">Cytoskeleton</location>
    </subcellularLocation>
</comment>
<dbReference type="SMART" id="SM00368">
    <property type="entry name" value="LRR_RI"/>
    <property type="match status" value="6"/>
</dbReference>
<keyword evidence="3" id="KW-0206">Cytoskeleton</keyword>